<dbReference type="HAMAP" id="MF_00134_B">
    <property type="entry name" value="IGPS_B"/>
    <property type="match status" value="1"/>
</dbReference>
<dbReference type="Pfam" id="PF00218">
    <property type="entry name" value="IGPS"/>
    <property type="match status" value="1"/>
</dbReference>
<keyword evidence="5 9" id="KW-0210">Decarboxylase</keyword>
<dbReference type="Proteomes" id="UP000239663">
    <property type="component" value="Unassembled WGS sequence"/>
</dbReference>
<dbReference type="InterPro" id="IPR013785">
    <property type="entry name" value="Aldolase_TIM"/>
</dbReference>
<comment type="caution">
    <text evidence="11">The sequence shown here is derived from an EMBL/GenBank/DDBJ whole genome shotgun (WGS) entry which is preliminary data.</text>
</comment>
<dbReference type="OrthoDB" id="9804217at2"/>
<evidence type="ECO:0000256" key="9">
    <source>
        <dbReference type="HAMAP-Rule" id="MF_00134"/>
    </source>
</evidence>
<dbReference type="InterPro" id="IPR045186">
    <property type="entry name" value="Indole-3-glycerol_P_synth"/>
</dbReference>
<evidence type="ECO:0000259" key="10">
    <source>
        <dbReference type="Pfam" id="PF00218"/>
    </source>
</evidence>
<evidence type="ECO:0000256" key="8">
    <source>
        <dbReference type="ARBA" id="ARBA00023239"/>
    </source>
</evidence>
<name>A0A2S7N4T7_9BACI</name>
<evidence type="ECO:0000256" key="2">
    <source>
        <dbReference type="ARBA" id="ARBA00004696"/>
    </source>
</evidence>
<dbReference type="Gene3D" id="3.20.20.70">
    <property type="entry name" value="Aldolase class I"/>
    <property type="match status" value="1"/>
</dbReference>
<keyword evidence="7 9" id="KW-0057">Aromatic amino acid biosynthesis</keyword>
<gene>
    <name evidence="9" type="primary">trpC</name>
    <name evidence="11" type="ORF">CYL18_03990</name>
</gene>
<dbReference type="NCBIfam" id="NF001377">
    <property type="entry name" value="PRK00278.2-4"/>
    <property type="match status" value="1"/>
</dbReference>
<dbReference type="GO" id="GO:0004640">
    <property type="term" value="F:phosphoribosylanthranilate isomerase activity"/>
    <property type="evidence" value="ECO:0007669"/>
    <property type="project" value="TreeGrafter"/>
</dbReference>
<feature type="domain" description="Indole-3-glycerol phosphate synthase" evidence="10">
    <location>
        <begin position="6"/>
        <end position="251"/>
    </location>
</feature>
<dbReference type="GO" id="GO:0000162">
    <property type="term" value="P:L-tryptophan biosynthetic process"/>
    <property type="evidence" value="ECO:0007669"/>
    <property type="project" value="UniProtKB-UniRule"/>
</dbReference>
<keyword evidence="6 9" id="KW-0822">Tryptophan biosynthesis</keyword>
<dbReference type="EMBL" id="PKOZ01000001">
    <property type="protein sequence ID" value="PQD97044.1"/>
    <property type="molecule type" value="Genomic_DNA"/>
</dbReference>
<keyword evidence="12" id="KW-1185">Reference proteome</keyword>
<dbReference type="InterPro" id="IPR011060">
    <property type="entry name" value="RibuloseP-bd_barrel"/>
</dbReference>
<proteinExistence type="inferred from homology"/>
<dbReference type="CDD" id="cd00331">
    <property type="entry name" value="IGPS"/>
    <property type="match status" value="1"/>
</dbReference>
<organism evidence="11 12">
    <name type="scientific">Pradoshia eiseniae</name>
    <dbReference type="NCBI Taxonomy" id="2064768"/>
    <lineage>
        <taxon>Bacteria</taxon>
        <taxon>Bacillati</taxon>
        <taxon>Bacillota</taxon>
        <taxon>Bacilli</taxon>
        <taxon>Bacillales</taxon>
        <taxon>Bacillaceae</taxon>
        <taxon>Pradoshia</taxon>
    </lineage>
</organism>
<dbReference type="FunFam" id="3.20.20.70:FF:000024">
    <property type="entry name" value="Indole-3-glycerol phosphate synthase"/>
    <property type="match status" value="1"/>
</dbReference>
<evidence type="ECO:0000256" key="6">
    <source>
        <dbReference type="ARBA" id="ARBA00022822"/>
    </source>
</evidence>
<reference evidence="11 12" key="1">
    <citation type="submission" date="2017-12" db="EMBL/GenBank/DDBJ databases">
        <title>Taxonomic description and draft genome of Pradoshia cofamensis Gen. nov., sp. nov., a thermotolerant bacillale isolated from anterior gut of earthworm Eisenia fetida.</title>
        <authorList>
            <person name="Saha T."/>
            <person name="Chakraborty R."/>
        </authorList>
    </citation>
    <scope>NUCLEOTIDE SEQUENCE [LARGE SCALE GENOMIC DNA]</scope>
    <source>
        <strain evidence="11 12">EAG3</strain>
    </source>
</reference>
<dbReference type="PROSITE" id="PS00614">
    <property type="entry name" value="IGPS"/>
    <property type="match status" value="1"/>
</dbReference>
<dbReference type="UniPathway" id="UPA00035">
    <property type="reaction ID" value="UER00043"/>
</dbReference>
<keyword evidence="4 9" id="KW-0028">Amino-acid biosynthesis</keyword>
<dbReference type="GO" id="GO:0004425">
    <property type="term" value="F:indole-3-glycerol-phosphate synthase activity"/>
    <property type="evidence" value="ECO:0007669"/>
    <property type="project" value="UniProtKB-UniRule"/>
</dbReference>
<dbReference type="AlphaFoldDB" id="A0A2S7N4T7"/>
<evidence type="ECO:0000256" key="7">
    <source>
        <dbReference type="ARBA" id="ARBA00023141"/>
    </source>
</evidence>
<dbReference type="PANTHER" id="PTHR22854:SF2">
    <property type="entry name" value="INDOLE-3-GLYCEROL-PHOSPHATE SYNTHASE"/>
    <property type="match status" value="1"/>
</dbReference>
<dbReference type="EC" id="4.1.1.48" evidence="9"/>
<evidence type="ECO:0000313" key="11">
    <source>
        <dbReference type="EMBL" id="PQD97044.1"/>
    </source>
</evidence>
<sequence>MSNYLTKIIESKQEYLKSHQLELREKPKPARKKKLSFTERVRNKRTLGILAEFKRSSPSLGVINHSVAPTVMAGKYVTGGADGISILTDEVYFNGHIRDLEAVAAEVEVPVLCKDFIIEPIQINLAYQAGAGMILLIVRVLEKDKLHTLYQHAIRLGLEVLLEIHDEKDLELAMSLKPELIGINNRNLHEFSTDLSTTESLMRLITDPDIIIVSESGIKSVEDCERIAAAGADAVLVGEACMKHPNPEQLLAQINRIERRPL</sequence>
<keyword evidence="8 9" id="KW-0456">Lyase</keyword>
<dbReference type="RefSeq" id="WP_104848139.1">
    <property type="nucleotide sequence ID" value="NZ_PKOZ01000001.1"/>
</dbReference>
<evidence type="ECO:0000256" key="1">
    <source>
        <dbReference type="ARBA" id="ARBA00001633"/>
    </source>
</evidence>
<evidence type="ECO:0000313" key="12">
    <source>
        <dbReference type="Proteomes" id="UP000239663"/>
    </source>
</evidence>
<dbReference type="InterPro" id="IPR001468">
    <property type="entry name" value="Indole-3-GlycerolPSynthase_CS"/>
</dbReference>
<comment type="pathway">
    <text evidence="2 9">Amino-acid biosynthesis; L-tryptophan biosynthesis; L-tryptophan from chorismate: step 4/5.</text>
</comment>
<protein>
    <recommendedName>
        <fullName evidence="9">Indole-3-glycerol phosphate synthase</fullName>
        <shortName evidence="9">IGPS</shortName>
        <ecNumber evidence="9">4.1.1.48</ecNumber>
    </recommendedName>
</protein>
<dbReference type="SUPFAM" id="SSF51366">
    <property type="entry name" value="Ribulose-phoshate binding barrel"/>
    <property type="match status" value="1"/>
</dbReference>
<evidence type="ECO:0000256" key="3">
    <source>
        <dbReference type="ARBA" id="ARBA00008737"/>
    </source>
</evidence>
<evidence type="ECO:0000256" key="4">
    <source>
        <dbReference type="ARBA" id="ARBA00022605"/>
    </source>
</evidence>
<evidence type="ECO:0000256" key="5">
    <source>
        <dbReference type="ARBA" id="ARBA00022793"/>
    </source>
</evidence>
<dbReference type="PANTHER" id="PTHR22854">
    <property type="entry name" value="TRYPTOPHAN BIOSYNTHESIS PROTEIN"/>
    <property type="match status" value="1"/>
</dbReference>
<comment type="catalytic activity">
    <reaction evidence="1 9">
        <text>1-(2-carboxyphenylamino)-1-deoxy-D-ribulose 5-phosphate + H(+) = (1S,2R)-1-C-(indol-3-yl)glycerol 3-phosphate + CO2 + H2O</text>
        <dbReference type="Rhea" id="RHEA:23476"/>
        <dbReference type="ChEBI" id="CHEBI:15377"/>
        <dbReference type="ChEBI" id="CHEBI:15378"/>
        <dbReference type="ChEBI" id="CHEBI:16526"/>
        <dbReference type="ChEBI" id="CHEBI:58613"/>
        <dbReference type="ChEBI" id="CHEBI:58866"/>
        <dbReference type="EC" id="4.1.1.48"/>
    </reaction>
</comment>
<accession>A0A2S7N4T7</accession>
<comment type="similarity">
    <text evidence="3 9">Belongs to the TrpC family.</text>
</comment>
<dbReference type="InterPro" id="IPR013798">
    <property type="entry name" value="Indole-3-glycerol_P_synth_dom"/>
</dbReference>